<protein>
    <submittedName>
        <fullName evidence="1">Uncharacterized protein</fullName>
    </submittedName>
</protein>
<sequence length="47" mass="5459">MKLTLKRIALRPTYTIGKLYIDDVYFCDTIEDTVRDTNKSGKFDNGE</sequence>
<proteinExistence type="predicted"/>
<accession>A0A8S5UPI9</accession>
<reference evidence="1" key="1">
    <citation type="journal article" date="2021" name="Proc. Natl. Acad. Sci. U.S.A.">
        <title>A Catalog of Tens of Thousands of Viruses from Human Metagenomes Reveals Hidden Associations with Chronic Diseases.</title>
        <authorList>
            <person name="Tisza M.J."/>
            <person name="Buck C.B."/>
        </authorList>
    </citation>
    <scope>NUCLEOTIDE SEQUENCE</scope>
    <source>
        <strain evidence="1">CtG4L18</strain>
    </source>
</reference>
<dbReference type="EMBL" id="BK016114">
    <property type="protein sequence ID" value="DAF96408.1"/>
    <property type="molecule type" value="Genomic_DNA"/>
</dbReference>
<evidence type="ECO:0000313" key="1">
    <source>
        <dbReference type="EMBL" id="DAF96408.1"/>
    </source>
</evidence>
<name>A0A8S5UPI9_9CAUD</name>
<organism evidence="1">
    <name type="scientific">Podoviridae sp. ctG4L18</name>
    <dbReference type="NCBI Taxonomy" id="2825234"/>
    <lineage>
        <taxon>Viruses</taxon>
        <taxon>Duplodnaviria</taxon>
        <taxon>Heunggongvirae</taxon>
        <taxon>Uroviricota</taxon>
        <taxon>Caudoviricetes</taxon>
    </lineage>
</organism>